<dbReference type="Pfam" id="PF01740">
    <property type="entry name" value="STAS"/>
    <property type="match status" value="1"/>
</dbReference>
<dbReference type="PANTHER" id="PTHR33745:SF1">
    <property type="entry name" value="RSBT ANTAGONIST PROTEIN RSBS"/>
    <property type="match status" value="1"/>
</dbReference>
<dbReference type="EMBL" id="ABCS01000049">
    <property type="protein sequence ID" value="EDM77281.1"/>
    <property type="molecule type" value="Genomic_DNA"/>
</dbReference>
<feature type="domain" description="STAS" evidence="1">
    <location>
        <begin position="271"/>
        <end position="359"/>
    </location>
</feature>
<dbReference type="InterPro" id="IPR002645">
    <property type="entry name" value="STAS_dom"/>
</dbReference>
<accession>A6GA68</accession>
<evidence type="ECO:0000313" key="2">
    <source>
        <dbReference type="EMBL" id="EDM77281.1"/>
    </source>
</evidence>
<evidence type="ECO:0000259" key="1">
    <source>
        <dbReference type="PROSITE" id="PS50801"/>
    </source>
</evidence>
<keyword evidence="3" id="KW-1185">Reference proteome</keyword>
<dbReference type="PANTHER" id="PTHR33745">
    <property type="entry name" value="RSBT ANTAGONIST PROTEIN RSBS-RELATED"/>
    <property type="match status" value="1"/>
</dbReference>
<gene>
    <name evidence="2" type="ORF">PPSIR1_17515</name>
</gene>
<evidence type="ECO:0000313" key="3">
    <source>
        <dbReference type="Proteomes" id="UP000005801"/>
    </source>
</evidence>
<dbReference type="Proteomes" id="UP000005801">
    <property type="component" value="Unassembled WGS sequence"/>
</dbReference>
<dbReference type="InterPro" id="IPR036513">
    <property type="entry name" value="STAS_dom_sf"/>
</dbReference>
<dbReference type="eggNOG" id="COG1366">
    <property type="taxonomic scope" value="Bacteria"/>
</dbReference>
<organism evidence="2 3">
    <name type="scientific">Plesiocystis pacifica SIR-1</name>
    <dbReference type="NCBI Taxonomy" id="391625"/>
    <lineage>
        <taxon>Bacteria</taxon>
        <taxon>Pseudomonadati</taxon>
        <taxon>Myxococcota</taxon>
        <taxon>Polyangia</taxon>
        <taxon>Nannocystales</taxon>
        <taxon>Nannocystaceae</taxon>
        <taxon>Plesiocystis</taxon>
    </lineage>
</organism>
<dbReference type="AlphaFoldDB" id="A6GA68"/>
<dbReference type="Gene3D" id="3.30.750.24">
    <property type="entry name" value="STAS domain"/>
    <property type="match status" value="1"/>
</dbReference>
<dbReference type="STRING" id="391625.PPSIR1_17515"/>
<dbReference type="InterPro" id="IPR051932">
    <property type="entry name" value="Bact_StressResp_Reg"/>
</dbReference>
<protein>
    <recommendedName>
        <fullName evidence="1">STAS domain-containing protein</fullName>
    </recommendedName>
</protein>
<proteinExistence type="predicted"/>
<name>A6GA68_9BACT</name>
<dbReference type="SUPFAM" id="SSF52091">
    <property type="entry name" value="SpoIIaa-like"/>
    <property type="match status" value="1"/>
</dbReference>
<dbReference type="PROSITE" id="PS50801">
    <property type="entry name" value="STAS"/>
    <property type="match status" value="1"/>
</dbReference>
<comment type="caution">
    <text evidence="2">The sequence shown here is derived from an EMBL/GenBank/DDBJ whole genome shotgun (WGS) entry which is preliminary data.</text>
</comment>
<sequence length="388" mass="42235">MLAPPMAPTFPKLADCRAGLAQSWVPVWVSDMETLRCVWANARALEFLQAESAEELYARDNLDGISHSALAMIRSGCERVRKGEVFHNEWTFYPKGEPVTAQVELRGIDIGDGRLGLLTQSQRRSEASAVTLQRSMAIAQYTSTLGVLLDTEGASLATNFAGEQTMGKIPWREWFCDPEVPARIVSEVRAGRSFRELAEVQVQGERRWFIVEAQTLRDPATGSLGILVEHRDDTERVEAQALADSRGADIDRLSETLRLVETQRAEILSLTAPLLEVGAGTLAVPLTGELGADKLESTTIKLLDAVRDKGVRTVILDLTGVLGLESGTVSRLLRLIRALRLLGTQPVITGIRAELAAALSSEAEALEALEGIPTLRSLAAGLGFQREN</sequence>
<reference evidence="2 3" key="1">
    <citation type="submission" date="2007-06" db="EMBL/GenBank/DDBJ databases">
        <authorList>
            <person name="Shimkets L."/>
            <person name="Ferriera S."/>
            <person name="Johnson J."/>
            <person name="Kravitz S."/>
            <person name="Beeson K."/>
            <person name="Sutton G."/>
            <person name="Rogers Y.-H."/>
            <person name="Friedman R."/>
            <person name="Frazier M."/>
            <person name="Venter J.C."/>
        </authorList>
    </citation>
    <scope>NUCLEOTIDE SEQUENCE [LARGE SCALE GENOMIC DNA]</scope>
    <source>
        <strain evidence="2 3">SIR-1</strain>
    </source>
</reference>